<keyword evidence="3" id="KW-1185">Reference proteome</keyword>
<evidence type="ECO:0000313" key="2">
    <source>
        <dbReference type="EMBL" id="KZV28667.1"/>
    </source>
</evidence>
<evidence type="ECO:0000313" key="3">
    <source>
        <dbReference type="Proteomes" id="UP000250235"/>
    </source>
</evidence>
<feature type="region of interest" description="Disordered" evidence="1">
    <location>
        <begin position="88"/>
        <end position="112"/>
    </location>
</feature>
<dbReference type="AlphaFoldDB" id="A0A2Z7B530"/>
<protein>
    <submittedName>
        <fullName evidence="2">Uncharacterized protein</fullName>
    </submittedName>
</protein>
<name>A0A2Z7B530_9LAMI</name>
<reference evidence="2 3" key="1">
    <citation type="journal article" date="2015" name="Proc. Natl. Acad. Sci. U.S.A.">
        <title>The resurrection genome of Boea hygrometrica: A blueprint for survival of dehydration.</title>
        <authorList>
            <person name="Xiao L."/>
            <person name="Yang G."/>
            <person name="Zhang L."/>
            <person name="Yang X."/>
            <person name="Zhao S."/>
            <person name="Ji Z."/>
            <person name="Zhou Q."/>
            <person name="Hu M."/>
            <person name="Wang Y."/>
            <person name="Chen M."/>
            <person name="Xu Y."/>
            <person name="Jin H."/>
            <person name="Xiao X."/>
            <person name="Hu G."/>
            <person name="Bao F."/>
            <person name="Hu Y."/>
            <person name="Wan P."/>
            <person name="Li L."/>
            <person name="Deng X."/>
            <person name="Kuang T."/>
            <person name="Xiang C."/>
            <person name="Zhu J.K."/>
            <person name="Oliver M.J."/>
            <person name="He Y."/>
        </authorList>
    </citation>
    <scope>NUCLEOTIDE SEQUENCE [LARGE SCALE GENOMIC DNA]</scope>
    <source>
        <strain evidence="3">cv. XS01</strain>
    </source>
</reference>
<accession>A0A2Z7B530</accession>
<dbReference type="Proteomes" id="UP000250235">
    <property type="component" value="Unassembled WGS sequence"/>
</dbReference>
<proteinExistence type="predicted"/>
<feature type="compositionally biased region" description="Polar residues" evidence="1">
    <location>
        <begin position="1"/>
        <end position="10"/>
    </location>
</feature>
<evidence type="ECO:0000256" key="1">
    <source>
        <dbReference type="SAM" id="MobiDB-lite"/>
    </source>
</evidence>
<dbReference type="EMBL" id="KV010036">
    <property type="protein sequence ID" value="KZV28667.1"/>
    <property type="molecule type" value="Genomic_DNA"/>
</dbReference>
<gene>
    <name evidence="2" type="ORF">F511_30680</name>
</gene>
<feature type="compositionally biased region" description="Basic and acidic residues" evidence="1">
    <location>
        <begin position="14"/>
        <end position="23"/>
    </location>
</feature>
<sequence>MGSISHTGPKTSRAARDRPELNPRRNQPSRHRRRLAGAAAGDGATTTNITAAAHYVARNVARLARIVRRSWRNDLRHGLPSLAASARTWQPPRATSGALRRRAAHNVQPSRTTSSHELLWQITRCSRETAATIDRRSGATMHARARPSTKIIAPSCAHRVLMLVQPHAAAAGCPESFSIQFSI</sequence>
<organism evidence="2 3">
    <name type="scientific">Dorcoceras hygrometricum</name>
    <dbReference type="NCBI Taxonomy" id="472368"/>
    <lineage>
        <taxon>Eukaryota</taxon>
        <taxon>Viridiplantae</taxon>
        <taxon>Streptophyta</taxon>
        <taxon>Embryophyta</taxon>
        <taxon>Tracheophyta</taxon>
        <taxon>Spermatophyta</taxon>
        <taxon>Magnoliopsida</taxon>
        <taxon>eudicotyledons</taxon>
        <taxon>Gunneridae</taxon>
        <taxon>Pentapetalae</taxon>
        <taxon>asterids</taxon>
        <taxon>lamiids</taxon>
        <taxon>Lamiales</taxon>
        <taxon>Gesneriaceae</taxon>
        <taxon>Didymocarpoideae</taxon>
        <taxon>Trichosporeae</taxon>
        <taxon>Loxocarpinae</taxon>
        <taxon>Dorcoceras</taxon>
    </lineage>
</organism>
<feature type="region of interest" description="Disordered" evidence="1">
    <location>
        <begin position="1"/>
        <end position="43"/>
    </location>
</feature>